<feature type="domain" description="SIS" evidence="5">
    <location>
        <begin position="127"/>
        <end position="265"/>
    </location>
</feature>
<dbReference type="InterPro" id="IPR047640">
    <property type="entry name" value="RpiR-like"/>
</dbReference>
<dbReference type="EMBL" id="CP082781">
    <property type="protein sequence ID" value="UGS28279.1"/>
    <property type="molecule type" value="Genomic_DNA"/>
</dbReference>
<keyword evidence="3" id="KW-0804">Transcription</keyword>
<gene>
    <name evidence="6" type="ORF">K8F61_09020</name>
</gene>
<dbReference type="InterPro" id="IPR036388">
    <property type="entry name" value="WH-like_DNA-bd_sf"/>
</dbReference>
<dbReference type="PANTHER" id="PTHR30514">
    <property type="entry name" value="GLUCOKINASE"/>
    <property type="match status" value="1"/>
</dbReference>
<dbReference type="Gene3D" id="1.10.10.10">
    <property type="entry name" value="Winged helix-like DNA-binding domain superfamily/Winged helix DNA-binding domain"/>
    <property type="match status" value="1"/>
</dbReference>
<dbReference type="Gene3D" id="3.40.50.10490">
    <property type="entry name" value="Glucose-6-phosphate isomerase like protein, domain 1"/>
    <property type="match status" value="1"/>
</dbReference>
<dbReference type="SUPFAM" id="SSF46689">
    <property type="entry name" value="Homeodomain-like"/>
    <property type="match status" value="1"/>
</dbReference>
<feature type="domain" description="HTH rpiR-type" evidence="4">
    <location>
        <begin position="7"/>
        <end position="83"/>
    </location>
</feature>
<dbReference type="SUPFAM" id="SSF53697">
    <property type="entry name" value="SIS domain"/>
    <property type="match status" value="1"/>
</dbReference>
<dbReference type="InterPro" id="IPR001347">
    <property type="entry name" value="SIS_dom"/>
</dbReference>
<dbReference type="InterPro" id="IPR009057">
    <property type="entry name" value="Homeodomain-like_sf"/>
</dbReference>
<dbReference type="PANTHER" id="PTHR30514:SF1">
    <property type="entry name" value="HTH-TYPE TRANSCRIPTIONAL REGULATOR HEXR-RELATED"/>
    <property type="match status" value="1"/>
</dbReference>
<keyword evidence="1" id="KW-0805">Transcription regulation</keyword>
<evidence type="ECO:0000256" key="2">
    <source>
        <dbReference type="ARBA" id="ARBA00023125"/>
    </source>
</evidence>
<reference evidence="6 7" key="1">
    <citation type="submission" date="2023-01" db="EMBL/GenBank/DDBJ databases">
        <title>Characterization of estradiol degrading bacteria Microbacterium sp. MZT7 and reveal degrading genes through genome analysis.</title>
        <authorList>
            <person name="Hao P."/>
            <person name="Gao Y."/>
        </authorList>
    </citation>
    <scope>NUCLEOTIDE SEQUENCE [LARGE SCALE GENOMIC DNA]</scope>
    <source>
        <strain evidence="6 7">MZT7</strain>
    </source>
</reference>
<protein>
    <submittedName>
        <fullName evidence="6">MurR/RpiR family transcriptional regulator</fullName>
    </submittedName>
</protein>
<keyword evidence="7" id="KW-1185">Reference proteome</keyword>
<dbReference type="Pfam" id="PF01380">
    <property type="entry name" value="SIS"/>
    <property type="match status" value="1"/>
</dbReference>
<dbReference type="InterPro" id="IPR046348">
    <property type="entry name" value="SIS_dom_sf"/>
</dbReference>
<name>A0ABY3RZ13_9MICO</name>
<dbReference type="InterPro" id="IPR000281">
    <property type="entry name" value="HTH_RpiR"/>
</dbReference>
<dbReference type="InterPro" id="IPR035472">
    <property type="entry name" value="RpiR-like_SIS"/>
</dbReference>
<dbReference type="RefSeq" id="WP_084344396.1">
    <property type="nucleotide sequence ID" value="NZ_CP082781.1"/>
</dbReference>
<evidence type="ECO:0000256" key="3">
    <source>
        <dbReference type="ARBA" id="ARBA00023163"/>
    </source>
</evidence>
<dbReference type="Proteomes" id="UP001199642">
    <property type="component" value="Chromosome"/>
</dbReference>
<organism evidence="6 7">
    <name type="scientific">Microbacterium resistens</name>
    <dbReference type="NCBI Taxonomy" id="156977"/>
    <lineage>
        <taxon>Bacteria</taxon>
        <taxon>Bacillati</taxon>
        <taxon>Actinomycetota</taxon>
        <taxon>Actinomycetes</taxon>
        <taxon>Micrococcales</taxon>
        <taxon>Microbacteriaceae</taxon>
        <taxon>Microbacterium</taxon>
    </lineage>
</organism>
<evidence type="ECO:0000259" key="4">
    <source>
        <dbReference type="PROSITE" id="PS51071"/>
    </source>
</evidence>
<dbReference type="PROSITE" id="PS51464">
    <property type="entry name" value="SIS"/>
    <property type="match status" value="1"/>
</dbReference>
<evidence type="ECO:0000259" key="5">
    <source>
        <dbReference type="PROSITE" id="PS51464"/>
    </source>
</evidence>
<dbReference type="CDD" id="cd05013">
    <property type="entry name" value="SIS_RpiR"/>
    <property type="match status" value="1"/>
</dbReference>
<sequence length="283" mass="29919">MAPHEKAGAMTLLRAALPSLSATERRVADWILTRPEHLLEASMLDVAQACDVSDTTVLRMCRNAGFAGFTDLKLALARDLATPMQLIHDDIADGDDPMTIARKVFAHASLSLQDTANVIDADGFASALDLLDGARGVLVGGVGTSGVVGQSFYQRCRRLGISCDAPQDAQVQNIHAALLGPGDLAVAISYSGETRSVVSMAEGARRAGAKVLAVTGNRDSHLAKAADVVLQSVSHETRNEPIAARLCQLTLLDALCVAYSHRHLADVLARDQRAAQAIVESSF</sequence>
<dbReference type="PROSITE" id="PS51071">
    <property type="entry name" value="HTH_RPIR"/>
    <property type="match status" value="1"/>
</dbReference>
<keyword evidence="2" id="KW-0238">DNA-binding</keyword>
<dbReference type="Pfam" id="PF01418">
    <property type="entry name" value="HTH_6"/>
    <property type="match status" value="1"/>
</dbReference>
<evidence type="ECO:0000313" key="7">
    <source>
        <dbReference type="Proteomes" id="UP001199642"/>
    </source>
</evidence>
<accession>A0ABY3RZ13</accession>
<proteinExistence type="predicted"/>
<evidence type="ECO:0000256" key="1">
    <source>
        <dbReference type="ARBA" id="ARBA00023015"/>
    </source>
</evidence>
<evidence type="ECO:0000313" key="6">
    <source>
        <dbReference type="EMBL" id="UGS28279.1"/>
    </source>
</evidence>